<dbReference type="InterPro" id="IPR027417">
    <property type="entry name" value="P-loop_NTPase"/>
</dbReference>
<keyword evidence="10" id="KW-1185">Reference proteome</keyword>
<keyword evidence="2" id="KW-0433">Leucine-rich repeat</keyword>
<dbReference type="RefSeq" id="XP_073113738.1">
    <property type="nucleotide sequence ID" value="XM_073257637.1"/>
</dbReference>
<comment type="similarity">
    <text evidence="1">Belongs to the disease resistance NB-LRR family.</text>
</comment>
<dbReference type="Gene3D" id="1.10.8.430">
    <property type="entry name" value="Helical domain of apoptotic protease-activating factors"/>
    <property type="match status" value="1"/>
</dbReference>
<dbReference type="PANTHER" id="PTHR23155">
    <property type="entry name" value="DISEASE RESISTANCE PROTEIN RP"/>
    <property type="match status" value="1"/>
</dbReference>
<accession>A0A6I9SHG2</accession>
<dbReference type="InterPro" id="IPR041118">
    <property type="entry name" value="Rx_N"/>
</dbReference>
<dbReference type="InterPro" id="IPR042197">
    <property type="entry name" value="Apaf_helical"/>
</dbReference>
<evidence type="ECO:0000256" key="5">
    <source>
        <dbReference type="ARBA" id="ARBA00022821"/>
    </source>
</evidence>
<dbReference type="Gene3D" id="1.10.10.10">
    <property type="entry name" value="Winged helix-like DNA-binding domain superfamily/Winged helix DNA-binding domain"/>
    <property type="match status" value="1"/>
</dbReference>
<dbReference type="Gene3D" id="3.80.10.10">
    <property type="entry name" value="Ribonuclease Inhibitor"/>
    <property type="match status" value="2"/>
</dbReference>
<proteinExistence type="inferred from homology"/>
<name>A0A6I9SHG2_ELAGV</name>
<dbReference type="RefSeq" id="XP_010942932.3">
    <property type="nucleotide sequence ID" value="XM_010944630.3"/>
</dbReference>
<dbReference type="InterPro" id="IPR002182">
    <property type="entry name" value="NB-ARC"/>
</dbReference>
<feature type="domain" description="Disease resistance R13L4/SHOC-2-like LRR" evidence="9">
    <location>
        <begin position="561"/>
        <end position="891"/>
    </location>
</feature>
<dbReference type="GO" id="GO:0009626">
    <property type="term" value="P:plant-type hypersensitive response"/>
    <property type="evidence" value="ECO:0007669"/>
    <property type="project" value="UniProtKB-ARBA"/>
</dbReference>
<dbReference type="Gene3D" id="3.40.50.300">
    <property type="entry name" value="P-loop containing nucleotide triphosphate hydrolases"/>
    <property type="match status" value="1"/>
</dbReference>
<evidence type="ECO:0000256" key="3">
    <source>
        <dbReference type="ARBA" id="ARBA00022737"/>
    </source>
</evidence>
<dbReference type="GeneID" id="105060798"/>
<evidence type="ECO:0000259" key="7">
    <source>
        <dbReference type="Pfam" id="PF18052"/>
    </source>
</evidence>
<dbReference type="InterPro" id="IPR044974">
    <property type="entry name" value="Disease_R_plants"/>
</dbReference>
<keyword evidence="3" id="KW-0677">Repeat</keyword>
<dbReference type="InterPro" id="IPR058922">
    <property type="entry name" value="WHD_DRP"/>
</dbReference>
<dbReference type="PRINTS" id="PR00364">
    <property type="entry name" value="DISEASERSIST"/>
</dbReference>
<dbReference type="InterPro" id="IPR038005">
    <property type="entry name" value="RX-like_CC"/>
</dbReference>
<dbReference type="Pfam" id="PF23559">
    <property type="entry name" value="WHD_DRP"/>
    <property type="match status" value="1"/>
</dbReference>
<evidence type="ECO:0000259" key="8">
    <source>
        <dbReference type="Pfam" id="PF23559"/>
    </source>
</evidence>
<dbReference type="GO" id="GO:0043531">
    <property type="term" value="F:ADP binding"/>
    <property type="evidence" value="ECO:0007669"/>
    <property type="project" value="InterPro"/>
</dbReference>
<dbReference type="GO" id="GO:0042742">
    <property type="term" value="P:defense response to bacterium"/>
    <property type="evidence" value="ECO:0007669"/>
    <property type="project" value="UniProtKB-ARBA"/>
</dbReference>
<dbReference type="InterPro" id="IPR036388">
    <property type="entry name" value="WH-like_DNA-bd_sf"/>
</dbReference>
<keyword evidence="4" id="KW-0547">Nucleotide-binding</keyword>
<dbReference type="SUPFAM" id="SSF52058">
    <property type="entry name" value="L domain-like"/>
    <property type="match status" value="1"/>
</dbReference>
<evidence type="ECO:0000259" key="6">
    <source>
        <dbReference type="Pfam" id="PF00931"/>
    </source>
</evidence>
<keyword evidence="5" id="KW-0611">Plant defense</keyword>
<evidence type="ECO:0000256" key="1">
    <source>
        <dbReference type="ARBA" id="ARBA00008894"/>
    </source>
</evidence>
<reference evidence="11" key="1">
    <citation type="submission" date="2025-08" db="UniProtKB">
        <authorList>
            <consortium name="RefSeq"/>
        </authorList>
    </citation>
    <scope>IDENTIFICATION</scope>
</reference>
<dbReference type="OrthoDB" id="598235at2759"/>
<dbReference type="Pfam" id="PF18052">
    <property type="entry name" value="Rx_N"/>
    <property type="match status" value="1"/>
</dbReference>
<dbReference type="SUPFAM" id="SSF52540">
    <property type="entry name" value="P-loop containing nucleoside triphosphate hydrolases"/>
    <property type="match status" value="1"/>
</dbReference>
<dbReference type="InterPro" id="IPR032675">
    <property type="entry name" value="LRR_dom_sf"/>
</dbReference>
<dbReference type="Gene3D" id="1.20.5.4130">
    <property type="match status" value="1"/>
</dbReference>
<dbReference type="AlphaFoldDB" id="A0A6I9SHG2"/>
<dbReference type="Pfam" id="PF23598">
    <property type="entry name" value="LRR_14"/>
    <property type="match status" value="1"/>
</dbReference>
<dbReference type="InParanoid" id="A0A6I9SHG2"/>
<dbReference type="Pfam" id="PF00931">
    <property type="entry name" value="NB-ARC"/>
    <property type="match status" value="1"/>
</dbReference>
<feature type="domain" description="Disease resistance N-terminal" evidence="7">
    <location>
        <begin position="22"/>
        <end position="105"/>
    </location>
</feature>
<feature type="domain" description="Disease resistance protein winged helix" evidence="8">
    <location>
        <begin position="443"/>
        <end position="514"/>
    </location>
</feature>
<dbReference type="Proteomes" id="UP000504607">
    <property type="component" value="Unplaced"/>
</dbReference>
<dbReference type="InterPro" id="IPR055414">
    <property type="entry name" value="LRR_R13L4/SHOC2-like"/>
</dbReference>
<evidence type="ECO:0000259" key="9">
    <source>
        <dbReference type="Pfam" id="PF23598"/>
    </source>
</evidence>
<gene>
    <name evidence="11" type="primary">LOC105060798</name>
</gene>
<evidence type="ECO:0000256" key="2">
    <source>
        <dbReference type="ARBA" id="ARBA00022614"/>
    </source>
</evidence>
<dbReference type="CDD" id="cd14798">
    <property type="entry name" value="RX-CC_like"/>
    <property type="match status" value="1"/>
</dbReference>
<dbReference type="FunFam" id="1.10.10.10:FF:000322">
    <property type="entry name" value="Probable disease resistance protein At1g63360"/>
    <property type="match status" value="1"/>
</dbReference>
<dbReference type="FunCoup" id="A0A6I9SHG2">
    <property type="interactions" value="145"/>
</dbReference>
<dbReference type="PANTHER" id="PTHR23155:SF1232">
    <property type="entry name" value="OS09G0270700 PROTEIN"/>
    <property type="match status" value="1"/>
</dbReference>
<evidence type="ECO:0000313" key="11">
    <source>
        <dbReference type="RefSeq" id="XP_010942932.3"/>
    </source>
</evidence>
<evidence type="ECO:0000313" key="10">
    <source>
        <dbReference type="Proteomes" id="UP000504607"/>
    </source>
</evidence>
<evidence type="ECO:0000256" key="4">
    <source>
        <dbReference type="ARBA" id="ARBA00022741"/>
    </source>
</evidence>
<sequence>MAEAAILLAIKKIGVALGGEAVKLAGSLFANEVSLLTQLPSSMSRIESELSVMQAFLGQIDTRTDNNQVLEAWVQKVRKLAYSVEDIMDEYVHLIARQQGSGLGGYLKKVVKRSRNLVTWHQIAARLKELESNLVHLSEMKERWIKTAEGGMGSSLNYASETQLHLADSSHFIGEDDLVGIDQNRKTLIEWLFDEDPVSSIISVWGMGGLGKTTLVTNVYKSEGKKFECHAWISISQTYQVDDLLRRMIEDLHDNEKVDKIPIDIRRMNHRRLVETIRSSLDQKRYMIILDDVWDPEAFNDIRQAFLNNKGSRIIITTRSTEVASLAHDSRKLELKGLQSTQAWDLFCKRAFWKEKVRECPQELEELGEKIVSKCQGLPLAIVSLGSLLSLREKTKSEWGKVYDRLSWELNHNPNLDNVKHVLNLSYNYLPRYLKNCFLHCSMFPEDHLLQRKRLMRLWVAEGFVEERGSSTMEEVAEDYLKELIHRCMLQVVRRNEFGRIKHCRMHDIVRELAVSLSMKENFSVVHDDLQMVVKAGDEKRRLSVHKCGNQLLSSMELPRLRTFTVFDPAMSASSSLSSLCSSSRYLTVLDLQGISIERVPDEIGDLFNLHFLGLRETKVKVLPKSLGRLHNLQTLDISQSEIEKLPSTIRNLKKLRHLFAEKVPDPSDVTVNSGRGVQGLKGLWNLKDLQTLQAVEATMEFVERLGNLTQLRSVRIWKVRGIHCKHLCASLSRLRYLYYLSLNASNENEILQLGGWDHQPQHLVKLNLNGQLAEGTMDLPLFRALGSSLRKLHLGWSGLREDPLRSLSQLTSLVQLVLYEAYDGQQLWFRSGWFPNLKRLILFDMPELNQVEVEDDAMASLNFLRLDDLPKLKDVPRGIEYLTSLQELHLMDLHPEFRGRFEESNDKNKVQRIPNVYYIFMRGDQTVYESLSCSVSLP</sequence>
<organism evidence="10 11">
    <name type="scientific">Elaeis guineensis var. tenera</name>
    <name type="common">Oil palm</name>
    <dbReference type="NCBI Taxonomy" id="51953"/>
    <lineage>
        <taxon>Eukaryota</taxon>
        <taxon>Viridiplantae</taxon>
        <taxon>Streptophyta</taxon>
        <taxon>Embryophyta</taxon>
        <taxon>Tracheophyta</taxon>
        <taxon>Spermatophyta</taxon>
        <taxon>Magnoliopsida</taxon>
        <taxon>Liliopsida</taxon>
        <taxon>Arecaceae</taxon>
        <taxon>Arecoideae</taxon>
        <taxon>Cocoseae</taxon>
        <taxon>Elaeidinae</taxon>
        <taxon>Elaeis</taxon>
    </lineage>
</organism>
<feature type="domain" description="NB-ARC" evidence="6">
    <location>
        <begin position="184"/>
        <end position="355"/>
    </location>
</feature>
<dbReference type="FunFam" id="3.40.50.300:FF:001091">
    <property type="entry name" value="Probable disease resistance protein At1g61300"/>
    <property type="match status" value="1"/>
</dbReference>
<protein>
    <submittedName>
        <fullName evidence="11">Disease resistance protein RPM1-like</fullName>
    </submittedName>
</protein>
<dbReference type="GO" id="GO:0002758">
    <property type="term" value="P:innate immune response-activating signaling pathway"/>
    <property type="evidence" value="ECO:0007669"/>
    <property type="project" value="UniProtKB-ARBA"/>
</dbReference>